<proteinExistence type="predicted"/>
<accession>A0A0A1GUT3</accession>
<dbReference type="HOGENOM" id="CLU_085977_1_0_9"/>
<evidence type="ECO:0000256" key="1">
    <source>
        <dbReference type="SAM" id="MobiDB-lite"/>
    </source>
</evidence>
<feature type="transmembrane region" description="Helical" evidence="2">
    <location>
        <begin position="148"/>
        <end position="171"/>
    </location>
</feature>
<protein>
    <submittedName>
        <fullName evidence="3">Membrane protein</fullName>
    </submittedName>
</protein>
<sequence length="256" mass="28313">MSEENQPRNAAAGSQQREHVRENHANTHRQFGDSGLTKRNEEFMFQLNKQLDEQGMKADKKPAAIQETLDALIAGQKTGATAKQLFGTPTKKADDLIHGPAKNGNQQQSSFWLLAADNGLMFFNIFTLLFGVMGIFQPKSLQTQQTGTTGIVAIILVGVVGGMLFAWITQILTPPAKKDKKPIWYRIIAVIGALLAWVAVYFVASLLPNVINPQLPAWAYIVLGVLGFVGDLYLRRKFHIVGGAFGSPRQQQNRRR</sequence>
<name>A0A0A1GUT3_9LACO</name>
<feature type="compositionally biased region" description="Basic and acidic residues" evidence="1">
    <location>
        <begin position="16"/>
        <end position="25"/>
    </location>
</feature>
<dbReference type="InterPro" id="IPR009214">
    <property type="entry name" value="DUF1129"/>
</dbReference>
<dbReference type="AlphaFoldDB" id="A0A0A1GUT3"/>
<feature type="transmembrane region" description="Helical" evidence="2">
    <location>
        <begin position="215"/>
        <end position="234"/>
    </location>
</feature>
<evidence type="ECO:0000313" key="3">
    <source>
        <dbReference type="EMBL" id="BAP84794.1"/>
    </source>
</evidence>
<keyword evidence="2" id="KW-1133">Transmembrane helix</keyword>
<keyword evidence="2" id="KW-0472">Membrane</keyword>
<dbReference type="STRING" id="1291742.LOOC260_102160"/>
<dbReference type="Pfam" id="PF06570">
    <property type="entry name" value="DUF1129"/>
    <property type="match status" value="1"/>
</dbReference>
<dbReference type="RefSeq" id="WP_041092280.1">
    <property type="nucleotide sequence ID" value="NZ_AP014680.1"/>
</dbReference>
<gene>
    <name evidence="3" type="ORF">LOOC260_102160</name>
</gene>
<dbReference type="KEGG" id="lho:LOOC260_102160"/>
<dbReference type="EMBL" id="AP014680">
    <property type="protein sequence ID" value="BAP84794.1"/>
    <property type="molecule type" value="Genomic_DNA"/>
</dbReference>
<evidence type="ECO:0000256" key="2">
    <source>
        <dbReference type="SAM" id="Phobius"/>
    </source>
</evidence>
<organism evidence="3 4">
    <name type="scientific">Paucilactobacillus hokkaidonensis JCM 18461</name>
    <dbReference type="NCBI Taxonomy" id="1291742"/>
    <lineage>
        <taxon>Bacteria</taxon>
        <taxon>Bacillati</taxon>
        <taxon>Bacillota</taxon>
        <taxon>Bacilli</taxon>
        <taxon>Lactobacillales</taxon>
        <taxon>Lactobacillaceae</taxon>
        <taxon>Paucilactobacillus</taxon>
    </lineage>
</organism>
<keyword evidence="2" id="KW-0812">Transmembrane</keyword>
<feature type="transmembrane region" description="Helical" evidence="2">
    <location>
        <begin position="111"/>
        <end position="136"/>
    </location>
</feature>
<evidence type="ECO:0000313" key="4">
    <source>
        <dbReference type="Proteomes" id="UP000031620"/>
    </source>
</evidence>
<dbReference type="Proteomes" id="UP000031620">
    <property type="component" value="Chromosome"/>
</dbReference>
<feature type="transmembrane region" description="Helical" evidence="2">
    <location>
        <begin position="183"/>
        <end position="203"/>
    </location>
</feature>
<feature type="region of interest" description="Disordered" evidence="1">
    <location>
        <begin position="1"/>
        <end position="35"/>
    </location>
</feature>
<dbReference type="PIRSF" id="PIRSF033111">
    <property type="entry name" value="UCP033111"/>
    <property type="match status" value="1"/>
</dbReference>
<reference evidence="3 4" key="1">
    <citation type="submission" date="2014-11" db="EMBL/GenBank/DDBJ databases">
        <title>Complete genome sequence and analysis of Lactobacillus hokkaidonensis LOOC260T.</title>
        <authorList>
            <person name="Tanizawa Y."/>
            <person name="Tohno M."/>
            <person name="Kaminuma E."/>
            <person name="Nakamura Y."/>
            <person name="Arita M."/>
        </authorList>
    </citation>
    <scope>NUCLEOTIDE SEQUENCE [LARGE SCALE GENOMIC DNA]</scope>
    <source>
        <strain evidence="3 4">LOOC260</strain>
    </source>
</reference>